<accession>A0A239HQP4</accession>
<keyword evidence="2" id="KW-0805">Transcription regulation</keyword>
<dbReference type="InterPro" id="IPR036390">
    <property type="entry name" value="WH_DNA-bd_sf"/>
</dbReference>
<dbReference type="Pfam" id="PF03466">
    <property type="entry name" value="LysR_substrate"/>
    <property type="match status" value="1"/>
</dbReference>
<dbReference type="InterPro" id="IPR005119">
    <property type="entry name" value="LysR_subst-bd"/>
</dbReference>
<dbReference type="CDD" id="cd05466">
    <property type="entry name" value="PBP2_LTTR_substrate"/>
    <property type="match status" value="1"/>
</dbReference>
<dbReference type="RefSeq" id="WP_089246105.1">
    <property type="nucleotide sequence ID" value="NZ_FZOW01000005.1"/>
</dbReference>
<proteinExistence type="inferred from homology"/>
<evidence type="ECO:0000259" key="5">
    <source>
        <dbReference type="PROSITE" id="PS50931"/>
    </source>
</evidence>
<gene>
    <name evidence="6" type="ORF">SAMN05421642_105347</name>
</gene>
<protein>
    <submittedName>
        <fullName evidence="6">DNA-binding transcriptional regulator, LysR family</fullName>
    </submittedName>
</protein>
<dbReference type="PANTHER" id="PTHR30419">
    <property type="entry name" value="HTH-TYPE TRANSCRIPTIONAL REGULATOR YBHD"/>
    <property type="match status" value="1"/>
</dbReference>
<dbReference type="Proteomes" id="UP000198327">
    <property type="component" value="Unassembled WGS sequence"/>
</dbReference>
<feature type="domain" description="HTH lysR-type" evidence="5">
    <location>
        <begin position="5"/>
        <end position="62"/>
    </location>
</feature>
<dbReference type="SUPFAM" id="SSF53850">
    <property type="entry name" value="Periplasmic binding protein-like II"/>
    <property type="match status" value="1"/>
</dbReference>
<dbReference type="GO" id="GO:0003700">
    <property type="term" value="F:DNA-binding transcription factor activity"/>
    <property type="evidence" value="ECO:0007669"/>
    <property type="project" value="InterPro"/>
</dbReference>
<evidence type="ECO:0000256" key="2">
    <source>
        <dbReference type="ARBA" id="ARBA00023015"/>
    </source>
</evidence>
<dbReference type="Gene3D" id="1.10.10.10">
    <property type="entry name" value="Winged helix-like DNA-binding domain superfamily/Winged helix DNA-binding domain"/>
    <property type="match status" value="1"/>
</dbReference>
<evidence type="ECO:0000313" key="7">
    <source>
        <dbReference type="Proteomes" id="UP000198327"/>
    </source>
</evidence>
<evidence type="ECO:0000256" key="3">
    <source>
        <dbReference type="ARBA" id="ARBA00023125"/>
    </source>
</evidence>
<name>A0A239HQP4_9NOCA</name>
<evidence type="ECO:0000256" key="4">
    <source>
        <dbReference type="ARBA" id="ARBA00023163"/>
    </source>
</evidence>
<dbReference type="InterPro" id="IPR036388">
    <property type="entry name" value="WH-like_DNA-bd_sf"/>
</dbReference>
<dbReference type="InterPro" id="IPR000847">
    <property type="entry name" value="LysR_HTH_N"/>
</dbReference>
<dbReference type="GO" id="GO:0003677">
    <property type="term" value="F:DNA binding"/>
    <property type="evidence" value="ECO:0007669"/>
    <property type="project" value="UniProtKB-KW"/>
</dbReference>
<dbReference type="GO" id="GO:0005829">
    <property type="term" value="C:cytosol"/>
    <property type="evidence" value="ECO:0007669"/>
    <property type="project" value="TreeGrafter"/>
</dbReference>
<dbReference type="OrthoDB" id="3176554at2"/>
<dbReference type="EMBL" id="FZOW01000005">
    <property type="protein sequence ID" value="SNS82614.1"/>
    <property type="molecule type" value="Genomic_DNA"/>
</dbReference>
<comment type="similarity">
    <text evidence="1">Belongs to the LysR transcriptional regulatory family.</text>
</comment>
<reference evidence="7" key="1">
    <citation type="submission" date="2017-06" db="EMBL/GenBank/DDBJ databases">
        <authorList>
            <person name="Varghese N."/>
            <person name="Submissions S."/>
        </authorList>
    </citation>
    <scope>NUCLEOTIDE SEQUENCE [LARGE SCALE GENOMIC DNA]</scope>
    <source>
        <strain evidence="7">JCM 23211</strain>
    </source>
</reference>
<evidence type="ECO:0000313" key="6">
    <source>
        <dbReference type="EMBL" id="SNS82614.1"/>
    </source>
</evidence>
<evidence type="ECO:0000256" key="1">
    <source>
        <dbReference type="ARBA" id="ARBA00009437"/>
    </source>
</evidence>
<dbReference type="PRINTS" id="PR00039">
    <property type="entry name" value="HTHLYSR"/>
</dbReference>
<dbReference type="Gene3D" id="3.40.190.290">
    <property type="match status" value="1"/>
</dbReference>
<dbReference type="PROSITE" id="PS50931">
    <property type="entry name" value="HTH_LYSR"/>
    <property type="match status" value="1"/>
</dbReference>
<dbReference type="Pfam" id="PF00126">
    <property type="entry name" value="HTH_1"/>
    <property type="match status" value="1"/>
</dbReference>
<dbReference type="InterPro" id="IPR050950">
    <property type="entry name" value="HTH-type_LysR_regulators"/>
</dbReference>
<dbReference type="SUPFAM" id="SSF46785">
    <property type="entry name" value="Winged helix' DNA-binding domain"/>
    <property type="match status" value="1"/>
</dbReference>
<sequence>MDTQLSFRRLEIFRLVVDEHSVTRAAAILMVAQPAVSAQLRALESWVGARLFVRKGNRLVLTEAGERTNEWAMNVLAGAAQVRRDVGDLASGDTGRVLVASSMAVGTYLLAPILARLGKSRPNAEVTVSISRPEEVVRGVESGEFDFAVLNWDEREFPESTRSEMLQSVRLSVYATDSLVPDGTTLTIEQALALPLVGAPQEVVYQRNLVAQLRNDGFDEPHFVIRLGHSEAMVRAAIEHDWALIAPAYAVGAESPLHPVDVPGFDLEERIVLVYRRDKHFSPLQEAALDAIRAGLDSASGASGAESITGYQE</sequence>
<dbReference type="AlphaFoldDB" id="A0A239HQP4"/>
<organism evidence="6 7">
    <name type="scientific">Rhodococcoides kyotonense</name>
    <dbReference type="NCBI Taxonomy" id="398843"/>
    <lineage>
        <taxon>Bacteria</taxon>
        <taxon>Bacillati</taxon>
        <taxon>Actinomycetota</taxon>
        <taxon>Actinomycetes</taxon>
        <taxon>Mycobacteriales</taxon>
        <taxon>Nocardiaceae</taxon>
        <taxon>Rhodococcoides</taxon>
    </lineage>
</organism>
<keyword evidence="7" id="KW-1185">Reference proteome</keyword>
<keyword evidence="4" id="KW-0804">Transcription</keyword>
<keyword evidence="3 6" id="KW-0238">DNA-binding</keyword>